<accession>A0A6G0XK06</accession>
<dbReference type="Pfam" id="PF03372">
    <property type="entry name" value="Exo_endo_phos"/>
    <property type="match status" value="1"/>
</dbReference>
<protein>
    <recommendedName>
        <fullName evidence="1">Endonuclease/exonuclease/phosphatase domain-containing protein</fullName>
    </recommendedName>
</protein>
<feature type="domain" description="Endonuclease/exonuclease/phosphatase" evidence="1">
    <location>
        <begin position="241"/>
        <end position="569"/>
    </location>
</feature>
<organism evidence="3 4">
    <name type="scientific">Aphanomyces euteiches</name>
    <dbReference type="NCBI Taxonomy" id="100861"/>
    <lineage>
        <taxon>Eukaryota</taxon>
        <taxon>Sar</taxon>
        <taxon>Stramenopiles</taxon>
        <taxon>Oomycota</taxon>
        <taxon>Saprolegniomycetes</taxon>
        <taxon>Saprolegniales</taxon>
        <taxon>Verrucalvaceae</taxon>
        <taxon>Aphanomyces</taxon>
    </lineage>
</organism>
<sequence length="594" mass="66290">MQATMSRFLAHVHYHPGADSIKLQFPFQGVDRQLVRQVDEELSRVLVRIERIANPPMKRRDVKAAAKQQQPKATAKAVLKASAVIQFKTAANEVLPPTQSVRDAFLSATHFEINEDTYRIVHNQPRVKTITVVDTLFVGVPIVPTVDLDFATIDTCSWAWHRGDILLSSDFIYTPTVADTGHALTLTCTPPLSEDIASVPSADPVVLETPLIRATPDRSVFAPRQALGSQRVPDEVGCRIMTYNILCDKYARADREVNRMYPFAAPGILQEAYRMPLVVLEVLENGADLIFFQEMGEAICKSYFEPLFSHLGFHGQYAGKGGSTPEGCAIFARSSKFDLVDGTLVKFASCLDEMIKTDEALAAFLDHHPQVAASTKAVPSIVQLVTLRAKHNDSMVLAVNSHMFYRHDANIVRLIQAVLLAKIVEKRKAELEAEFQLPVRLVLGGDLNARPVTSSIVYLLQGYVDASHKDWIEAPSFQWGDDETYGLKKAASELPEMPTQLSHSLKWESPIQFPFTTYLRNHEFAFQDTLDYILIDPTQWKVLQTFPGFTHEEVDHEKSLPSSTFPSDHISLVCDVAFVNSTDKPPLATVYNQV</sequence>
<dbReference type="GO" id="GO:0005739">
    <property type="term" value="C:mitochondrion"/>
    <property type="evidence" value="ECO:0007669"/>
    <property type="project" value="TreeGrafter"/>
</dbReference>
<evidence type="ECO:0000313" key="4">
    <source>
        <dbReference type="Proteomes" id="UP000481153"/>
    </source>
</evidence>
<evidence type="ECO:0000313" key="2">
    <source>
        <dbReference type="EMBL" id="KAF0740680.1"/>
    </source>
</evidence>
<dbReference type="AlphaFoldDB" id="A0A6G0XK06"/>
<evidence type="ECO:0000313" key="3">
    <source>
        <dbReference type="EMBL" id="KAF0740713.1"/>
    </source>
</evidence>
<proteinExistence type="predicted"/>
<dbReference type="InterPro" id="IPR036691">
    <property type="entry name" value="Endo/exonu/phosph_ase_sf"/>
</dbReference>
<reference evidence="3 4" key="1">
    <citation type="submission" date="2019-07" db="EMBL/GenBank/DDBJ databases">
        <title>Genomics analysis of Aphanomyces spp. identifies a new class of oomycete effector associated with host adaptation.</title>
        <authorList>
            <person name="Gaulin E."/>
        </authorList>
    </citation>
    <scope>NUCLEOTIDE SEQUENCE [LARGE SCALE GENOMIC DNA]</scope>
    <source>
        <strain evidence="3 4">ATCC 201684</strain>
    </source>
</reference>
<dbReference type="GO" id="GO:0000288">
    <property type="term" value="P:nuclear-transcribed mRNA catabolic process, deadenylation-dependent decay"/>
    <property type="evidence" value="ECO:0007669"/>
    <property type="project" value="TreeGrafter"/>
</dbReference>
<dbReference type="EMBL" id="VJMJ01000046">
    <property type="protein sequence ID" value="KAF0740713.1"/>
    <property type="molecule type" value="Genomic_DNA"/>
</dbReference>
<dbReference type="EMBL" id="VJMJ01000047">
    <property type="protein sequence ID" value="KAF0740680.1"/>
    <property type="molecule type" value="Genomic_DNA"/>
</dbReference>
<dbReference type="Proteomes" id="UP000481153">
    <property type="component" value="Unassembled WGS sequence"/>
</dbReference>
<evidence type="ECO:0000259" key="1">
    <source>
        <dbReference type="Pfam" id="PF03372"/>
    </source>
</evidence>
<dbReference type="VEuPathDB" id="FungiDB:AeMF1_005809"/>
<dbReference type="Gene3D" id="3.60.10.10">
    <property type="entry name" value="Endonuclease/exonuclease/phosphatase"/>
    <property type="match status" value="1"/>
</dbReference>
<dbReference type="PANTHER" id="PTHR12121">
    <property type="entry name" value="CARBON CATABOLITE REPRESSOR PROTEIN 4"/>
    <property type="match status" value="1"/>
</dbReference>
<keyword evidence="4" id="KW-1185">Reference proteome</keyword>
<dbReference type="SUPFAM" id="SSF56219">
    <property type="entry name" value="DNase I-like"/>
    <property type="match status" value="1"/>
</dbReference>
<dbReference type="PANTHER" id="PTHR12121:SF37">
    <property type="entry name" value="2',5'-PHOSPHODIESTERASE 12"/>
    <property type="match status" value="1"/>
</dbReference>
<comment type="caution">
    <text evidence="3">The sequence shown here is derived from an EMBL/GenBank/DDBJ whole genome shotgun (WGS) entry which is preliminary data.</text>
</comment>
<gene>
    <name evidence="3" type="ORF">Ae201684_003912</name>
    <name evidence="2" type="ORF">Ae201684_003914</name>
</gene>
<dbReference type="GO" id="GO:0000175">
    <property type="term" value="F:3'-5'-RNA exonuclease activity"/>
    <property type="evidence" value="ECO:0007669"/>
    <property type="project" value="TreeGrafter"/>
</dbReference>
<name>A0A6G0XK06_9STRA</name>
<dbReference type="InterPro" id="IPR050410">
    <property type="entry name" value="CCR4/nocturin_mRNA_transcr"/>
</dbReference>
<dbReference type="InterPro" id="IPR005135">
    <property type="entry name" value="Endo/exonuclease/phosphatase"/>
</dbReference>